<keyword evidence="4 6" id="KW-0539">Nucleus</keyword>
<evidence type="ECO:0000256" key="3">
    <source>
        <dbReference type="ARBA" id="ARBA00020387"/>
    </source>
</evidence>
<sequence length="312" mass="35475">MGVIQRVVKPSTQRGKRALEARAPKVIENDKKTLFIHGQKTSPIGRDFLKSIYAFKRINSIYFGRKNPIFPFEEVEKLERLSKLNDTSLFALTTHSKKRPNNVILGRLFNHQVLDMMELGISDWRDLETFCKNKVGAGTKPCILFHGVGFTQSPEYVRLKSLLLDFFRGPQVTNISPAGFELAIQFTMFEGKIFMRCYKILLKKSGVEVPRVELQEIGPSLSFTLRRSKLASDDMLKTACRKPKAVLPKPVKNISKNALGTKLGRIHMTKQHLKDLQVRKTPAIKKAKKDQIQKRKMEKNLANAAKAANLVK</sequence>
<evidence type="ECO:0000256" key="1">
    <source>
        <dbReference type="ARBA" id="ARBA00004604"/>
    </source>
</evidence>
<name>A0A8B7P045_HYAAZ</name>
<dbReference type="RefSeq" id="XP_018019377.1">
    <property type="nucleotide sequence ID" value="XM_018163888.2"/>
</dbReference>
<accession>A0A8B7P045</accession>
<dbReference type="GeneID" id="108675849"/>
<dbReference type="OMA" id="VGLKPMF"/>
<dbReference type="InterPro" id="IPR007109">
    <property type="entry name" value="Brix"/>
</dbReference>
<dbReference type="Pfam" id="PF04427">
    <property type="entry name" value="Brix"/>
    <property type="match status" value="1"/>
</dbReference>
<evidence type="ECO:0000313" key="9">
    <source>
        <dbReference type="RefSeq" id="XP_018019377.1"/>
    </source>
</evidence>
<dbReference type="GO" id="GO:0019843">
    <property type="term" value="F:rRNA binding"/>
    <property type="evidence" value="ECO:0007669"/>
    <property type="project" value="UniProtKB-UniRule"/>
</dbReference>
<dbReference type="CTD" id="42183"/>
<dbReference type="GO" id="GO:0005730">
    <property type="term" value="C:nucleolus"/>
    <property type="evidence" value="ECO:0007669"/>
    <property type="project" value="UniProtKB-SubCell"/>
</dbReference>
<dbReference type="InterPro" id="IPR039770">
    <property type="entry name" value="Rpf2"/>
</dbReference>
<dbReference type="OrthoDB" id="407658at2759"/>
<evidence type="ECO:0000313" key="8">
    <source>
        <dbReference type="Proteomes" id="UP000694843"/>
    </source>
</evidence>
<dbReference type="KEGG" id="hazt:108675849"/>
<dbReference type="PANTHER" id="PTHR12728">
    <property type="entry name" value="BRIX DOMAIN CONTAINING PROTEIN"/>
    <property type="match status" value="1"/>
</dbReference>
<evidence type="ECO:0000256" key="4">
    <source>
        <dbReference type="ARBA" id="ARBA00023242"/>
    </source>
</evidence>
<dbReference type="GO" id="GO:0000027">
    <property type="term" value="P:ribosomal large subunit assembly"/>
    <property type="evidence" value="ECO:0007669"/>
    <property type="project" value="InterPro"/>
</dbReference>
<gene>
    <name evidence="9" type="primary">LOC108675849</name>
</gene>
<evidence type="ECO:0000256" key="2">
    <source>
        <dbReference type="ARBA" id="ARBA00010782"/>
    </source>
</evidence>
<keyword evidence="8" id="KW-1185">Reference proteome</keyword>
<evidence type="ECO:0000256" key="5">
    <source>
        <dbReference type="ARBA" id="ARBA00030889"/>
    </source>
</evidence>
<dbReference type="SMART" id="SM00879">
    <property type="entry name" value="Brix"/>
    <property type="match status" value="1"/>
</dbReference>
<proteinExistence type="inferred from homology"/>
<comment type="similarity">
    <text evidence="2 6">Belongs to the RPF2 family.</text>
</comment>
<dbReference type="AlphaFoldDB" id="A0A8B7P045"/>
<organism evidence="8 9">
    <name type="scientific">Hyalella azteca</name>
    <name type="common">Amphipod</name>
    <dbReference type="NCBI Taxonomy" id="294128"/>
    <lineage>
        <taxon>Eukaryota</taxon>
        <taxon>Metazoa</taxon>
        <taxon>Ecdysozoa</taxon>
        <taxon>Arthropoda</taxon>
        <taxon>Crustacea</taxon>
        <taxon>Multicrustacea</taxon>
        <taxon>Malacostraca</taxon>
        <taxon>Eumalacostraca</taxon>
        <taxon>Peracarida</taxon>
        <taxon>Amphipoda</taxon>
        <taxon>Senticaudata</taxon>
        <taxon>Talitrida</taxon>
        <taxon>Talitroidea</taxon>
        <taxon>Hyalellidae</taxon>
        <taxon>Hyalella</taxon>
    </lineage>
</organism>
<dbReference type="Proteomes" id="UP000694843">
    <property type="component" value="Unplaced"/>
</dbReference>
<evidence type="ECO:0000256" key="6">
    <source>
        <dbReference type="RuleBase" id="RU367086"/>
    </source>
</evidence>
<dbReference type="PROSITE" id="PS50833">
    <property type="entry name" value="BRIX"/>
    <property type="match status" value="1"/>
</dbReference>
<dbReference type="GO" id="GO:0000463">
    <property type="term" value="P:maturation of LSU-rRNA from tricistronic rRNA transcript (SSU-rRNA, 5.8S rRNA, LSU-rRNA)"/>
    <property type="evidence" value="ECO:0007669"/>
    <property type="project" value="TreeGrafter"/>
</dbReference>
<evidence type="ECO:0000259" key="7">
    <source>
        <dbReference type="PROSITE" id="PS50833"/>
    </source>
</evidence>
<reference evidence="9" key="1">
    <citation type="submission" date="2025-08" db="UniProtKB">
        <authorList>
            <consortium name="RefSeq"/>
        </authorList>
    </citation>
    <scope>IDENTIFICATION</scope>
    <source>
        <tissue evidence="9">Whole organism</tissue>
    </source>
</reference>
<dbReference type="PANTHER" id="PTHR12728:SF0">
    <property type="entry name" value="RIBOSOME PRODUCTION FACTOR 2 HOMOLOG"/>
    <property type="match status" value="1"/>
</dbReference>
<comment type="subcellular location">
    <subcellularLocation>
        <location evidence="1 6">Nucleus</location>
        <location evidence="1 6">Nucleolus</location>
    </subcellularLocation>
</comment>
<feature type="domain" description="Brix" evidence="7">
    <location>
        <begin position="31"/>
        <end position="234"/>
    </location>
</feature>
<protein>
    <recommendedName>
        <fullName evidence="3 6">Ribosome production factor 2 homolog</fullName>
    </recommendedName>
    <alternativeName>
        <fullName evidence="5 6">Ribosome biogenesis protein RPF2 homolog</fullName>
    </alternativeName>
</protein>